<feature type="repeat" description="ANK" evidence="1">
    <location>
        <begin position="189"/>
        <end position="221"/>
    </location>
</feature>
<dbReference type="PANTHER" id="PTHR24127:SF1">
    <property type="entry name" value="ANKYRIN REPEAT AND EF-HAND DOMAIN-CONTAINING PROTEIN 1"/>
    <property type="match status" value="1"/>
</dbReference>
<feature type="repeat" description="ANK" evidence="1">
    <location>
        <begin position="699"/>
        <end position="731"/>
    </location>
</feature>
<feature type="repeat" description="ANK" evidence="1">
    <location>
        <begin position="359"/>
        <end position="391"/>
    </location>
</feature>
<dbReference type="InterPro" id="IPR052801">
    <property type="entry name" value="Ankyrin-EF-hand"/>
</dbReference>
<dbReference type="SMART" id="SM00248">
    <property type="entry name" value="ANK"/>
    <property type="match status" value="11"/>
</dbReference>
<feature type="region of interest" description="Disordered" evidence="2">
    <location>
        <begin position="74"/>
        <end position="94"/>
    </location>
</feature>
<dbReference type="PANTHER" id="PTHR24127">
    <property type="entry name" value="ANKYRIN REPEAT AND EF-HAND DOMAIN-CONTAINING PROTEIN 1"/>
    <property type="match status" value="1"/>
</dbReference>
<dbReference type="Pfam" id="PF12796">
    <property type="entry name" value="Ank_2"/>
    <property type="match status" value="3"/>
</dbReference>
<evidence type="ECO:0000313" key="3">
    <source>
        <dbReference type="Ensembl" id="ENSCMMP00000012336.1"/>
    </source>
</evidence>
<reference evidence="3" key="2">
    <citation type="submission" date="2025-08" db="UniProtKB">
        <authorList>
            <consortium name="Ensembl"/>
        </authorList>
    </citation>
    <scope>IDENTIFICATION</scope>
</reference>
<keyword evidence="1" id="KW-0040">ANK repeat</keyword>
<organism evidence="3 4">
    <name type="scientific">Cairina moschata</name>
    <name type="common">Muscovy duck</name>
    <dbReference type="NCBI Taxonomy" id="8855"/>
    <lineage>
        <taxon>Eukaryota</taxon>
        <taxon>Metazoa</taxon>
        <taxon>Chordata</taxon>
        <taxon>Craniata</taxon>
        <taxon>Vertebrata</taxon>
        <taxon>Euteleostomi</taxon>
        <taxon>Archelosauria</taxon>
        <taxon>Archosauria</taxon>
        <taxon>Dinosauria</taxon>
        <taxon>Saurischia</taxon>
        <taxon>Theropoda</taxon>
        <taxon>Coelurosauria</taxon>
        <taxon>Aves</taxon>
        <taxon>Neognathae</taxon>
        <taxon>Galloanserae</taxon>
        <taxon>Anseriformes</taxon>
        <taxon>Anatidae</taxon>
        <taxon>Anatinae</taxon>
        <taxon>Cairina</taxon>
    </lineage>
</organism>
<feature type="repeat" description="ANK" evidence="1">
    <location>
        <begin position="293"/>
        <end position="325"/>
    </location>
</feature>
<dbReference type="SUPFAM" id="SSF47473">
    <property type="entry name" value="EF-hand"/>
    <property type="match status" value="1"/>
</dbReference>
<dbReference type="PROSITE" id="PS50088">
    <property type="entry name" value="ANK_REPEAT"/>
    <property type="match status" value="7"/>
</dbReference>
<feature type="compositionally biased region" description="Gly residues" evidence="2">
    <location>
        <begin position="76"/>
        <end position="92"/>
    </location>
</feature>
<sequence length="882" mass="97265">MSLMEALPIVMRCVSCPRSPWPLILEPGPAGVGRAPLPHLAASRPLHCQGLVANGQVQPPTPIVSPLPRAARLSGHNGGHGTLRRVGVGGGDRSAEIPSLDEAIFSHSGMLPVDDRLQDLQIYKLLQCVHQKDKKQIEKLVQHGFPNLINFTEPTDGYSALSLACSKNDTDMCSFLLQLGAHPDVQDKMGRTPAMRAAELGYDLVLDLLVKAKADMTVVDNEGKGVLFYCILPTRRHYHCTQIALDYGADLNNCTTDGKPIFLQACEQAHDIKEICLNFLERGANPDSRDPATGRTALMEAAREGVLELVRGILERGVDVNLFDNERHSAAHFAAKGGFFEILRIISSYNGDLGLIAMNGNTPLHYAAEGGFANCCKFIGQRGCDPTWTNLLAKTPRAVAKEGGFKAAVTELRKIENNFKKQSKSEAKEKNPQWALRLYDWSLEHQAALRKAFEAVDQGDGTVAKDDFIAVIQKQCAFVDTEQIQTIAKAHERADPEGINTEEFFKGSKYLQKNYLITSYGPKGKKGKKGKKRRGKRGVAVPMPICIIPKSVCPLREDGFPVYMIEAVQNTADSYRFNRDHPSAHPVHDDRAWYIDEPRKMYMNINFLVRAGDVLSLEKAFEEGVPVDIKDKYYKTPLMTACASGNIDFVQYLLEKGADVNATDNFMWTPLHHACYNGHLEIAELLVKAGGAVDAPAIGSATPLMRAIEICRLDMVHFLMNAGADIQTTNSNGKNALDIAKVFADSRIIDLLQNKLDNLPMVSEKKGAEKEKVAKQRSPSTVTPAEMQAVKEELSQVSLAVIEKPDLEKAAHSLTDSVIYLNSLITSGATKKEDITFEPRKVWTPEATTKELVRKQELLRERSTLAGNSEAFLTPFKRTVTE</sequence>
<keyword evidence="4" id="KW-1185">Reference proteome</keyword>
<evidence type="ECO:0000256" key="2">
    <source>
        <dbReference type="SAM" id="MobiDB-lite"/>
    </source>
</evidence>
<dbReference type="InterPro" id="IPR002110">
    <property type="entry name" value="Ankyrin_rpt"/>
</dbReference>
<reference evidence="3" key="3">
    <citation type="submission" date="2025-09" db="UniProtKB">
        <authorList>
            <consortium name="Ensembl"/>
        </authorList>
    </citation>
    <scope>IDENTIFICATION</scope>
</reference>
<accession>A0A8C3GIL3</accession>
<dbReference type="InterPro" id="IPR036770">
    <property type="entry name" value="Ankyrin_rpt-contain_sf"/>
</dbReference>
<dbReference type="AlphaFoldDB" id="A0A8C3GIL3"/>
<evidence type="ECO:0000313" key="4">
    <source>
        <dbReference type="Proteomes" id="UP000694556"/>
    </source>
</evidence>
<dbReference type="SUPFAM" id="SSF48403">
    <property type="entry name" value="Ankyrin repeat"/>
    <property type="match status" value="2"/>
</dbReference>
<feature type="repeat" description="ANK" evidence="1">
    <location>
        <begin position="669"/>
        <end position="698"/>
    </location>
</feature>
<dbReference type="Proteomes" id="UP000694556">
    <property type="component" value="Chromosome 3"/>
</dbReference>
<dbReference type="PRINTS" id="PR01415">
    <property type="entry name" value="ANKYRIN"/>
</dbReference>
<name>A0A8C3GIL3_CAIMO</name>
<protein>
    <submittedName>
        <fullName evidence="3">Ankyrin repeat and EF-hand domain containing 1</fullName>
    </submittedName>
</protein>
<dbReference type="InterPro" id="IPR011992">
    <property type="entry name" value="EF-hand-dom_pair"/>
</dbReference>
<dbReference type="PROSITE" id="PS50297">
    <property type="entry name" value="ANK_REP_REGION"/>
    <property type="match status" value="5"/>
</dbReference>
<reference evidence="3" key="1">
    <citation type="submission" date="2018-09" db="EMBL/GenBank/DDBJ databases">
        <title>Common duck and Muscovy duck high density SNP chip.</title>
        <authorList>
            <person name="Vignal A."/>
            <person name="Thebault N."/>
            <person name="Warren W.C."/>
        </authorList>
    </citation>
    <scope>NUCLEOTIDE SEQUENCE [LARGE SCALE GENOMIC DNA]</scope>
</reference>
<proteinExistence type="predicted"/>
<feature type="repeat" description="ANK" evidence="1">
    <location>
        <begin position="633"/>
        <end position="665"/>
    </location>
</feature>
<evidence type="ECO:0000256" key="1">
    <source>
        <dbReference type="PROSITE-ProRule" id="PRU00023"/>
    </source>
</evidence>
<feature type="repeat" description="ANK" evidence="1">
    <location>
        <begin position="156"/>
        <end position="188"/>
    </location>
</feature>
<dbReference type="Ensembl" id="ENSCMMT00000013554.1">
    <property type="protein sequence ID" value="ENSCMMP00000012336.1"/>
    <property type="gene ID" value="ENSCMMG00000007813.1"/>
</dbReference>
<dbReference type="Gene3D" id="1.25.40.20">
    <property type="entry name" value="Ankyrin repeat-containing domain"/>
    <property type="match status" value="3"/>
</dbReference>